<comment type="caution">
    <text evidence="9">The sequence shown here is derived from an EMBL/GenBank/DDBJ whole genome shotgun (WGS) entry which is preliminary data.</text>
</comment>
<dbReference type="EMBL" id="JACIEZ010000001">
    <property type="protein sequence ID" value="MBB4063597.1"/>
    <property type="molecule type" value="Genomic_DNA"/>
</dbReference>
<dbReference type="Proteomes" id="UP000528286">
    <property type="component" value="Unassembled WGS sequence"/>
</dbReference>
<dbReference type="GO" id="GO:0005576">
    <property type="term" value="C:extracellular region"/>
    <property type="evidence" value="ECO:0007669"/>
    <property type="project" value="UniProtKB-SubCell"/>
</dbReference>
<dbReference type="GO" id="GO:0005509">
    <property type="term" value="F:calcium ion binding"/>
    <property type="evidence" value="ECO:0007669"/>
    <property type="project" value="InterPro"/>
</dbReference>
<evidence type="ECO:0000313" key="10">
    <source>
        <dbReference type="Proteomes" id="UP000528286"/>
    </source>
</evidence>
<keyword evidence="4" id="KW-0800">Toxin</keyword>
<dbReference type="InterPro" id="IPR050557">
    <property type="entry name" value="RTX_toxin/Mannuronan_C5-epim"/>
</dbReference>
<dbReference type="GO" id="GO:0016020">
    <property type="term" value="C:membrane"/>
    <property type="evidence" value="ECO:0007669"/>
    <property type="project" value="UniProtKB-SubCell"/>
</dbReference>
<gene>
    <name evidence="9" type="ORF">GGR23_000758</name>
</gene>
<comment type="subcellular location">
    <subcellularLocation>
        <location evidence="1">Membrane</location>
    </subcellularLocation>
    <subcellularLocation>
        <location evidence="2">Secreted</location>
    </subcellularLocation>
</comment>
<evidence type="ECO:0000256" key="1">
    <source>
        <dbReference type="ARBA" id="ARBA00004370"/>
    </source>
</evidence>
<reference evidence="9 10" key="1">
    <citation type="submission" date="2020-08" db="EMBL/GenBank/DDBJ databases">
        <title>Genomic Encyclopedia of Type Strains, Phase IV (KMG-IV): sequencing the most valuable type-strain genomes for metagenomic binning, comparative biology and taxonomic classification.</title>
        <authorList>
            <person name="Goeker M."/>
        </authorList>
    </citation>
    <scope>NUCLEOTIDE SEQUENCE [LARGE SCALE GENOMIC DNA]</scope>
    <source>
        <strain evidence="9 10">DSM 29853</strain>
    </source>
</reference>
<feature type="compositionally biased region" description="Gly residues" evidence="8">
    <location>
        <begin position="403"/>
        <end position="425"/>
    </location>
</feature>
<dbReference type="InterPro" id="IPR003995">
    <property type="entry name" value="RTX_toxin_determinant-A"/>
</dbReference>
<dbReference type="InterPro" id="IPR018511">
    <property type="entry name" value="Hemolysin-typ_Ca-bd_CS"/>
</dbReference>
<dbReference type="GO" id="GO:0090729">
    <property type="term" value="F:toxin activity"/>
    <property type="evidence" value="ECO:0007669"/>
    <property type="project" value="UniProtKB-KW"/>
</dbReference>
<keyword evidence="10" id="KW-1185">Reference proteome</keyword>
<dbReference type="InterPro" id="IPR001343">
    <property type="entry name" value="Hemolysn_Ca-bd"/>
</dbReference>
<keyword evidence="3" id="KW-0964">Secreted</keyword>
<evidence type="ECO:0000256" key="5">
    <source>
        <dbReference type="ARBA" id="ARBA00022737"/>
    </source>
</evidence>
<dbReference type="SUPFAM" id="SSF51120">
    <property type="entry name" value="beta-Roll"/>
    <property type="match status" value="4"/>
</dbReference>
<organism evidence="9 10">
    <name type="scientific">Gellertiella hungarica</name>
    <dbReference type="NCBI Taxonomy" id="1572859"/>
    <lineage>
        <taxon>Bacteria</taxon>
        <taxon>Pseudomonadati</taxon>
        <taxon>Pseudomonadota</taxon>
        <taxon>Alphaproteobacteria</taxon>
        <taxon>Hyphomicrobiales</taxon>
        <taxon>Rhizobiaceae</taxon>
        <taxon>Gellertiella</taxon>
    </lineage>
</organism>
<dbReference type="PANTHER" id="PTHR38340">
    <property type="entry name" value="S-LAYER PROTEIN"/>
    <property type="match status" value="1"/>
</dbReference>
<dbReference type="PANTHER" id="PTHR38340:SF1">
    <property type="entry name" value="S-LAYER PROTEIN"/>
    <property type="match status" value="1"/>
</dbReference>
<dbReference type="PROSITE" id="PS00330">
    <property type="entry name" value="HEMOLYSIN_CALCIUM"/>
    <property type="match status" value="11"/>
</dbReference>
<dbReference type="PRINTS" id="PR00313">
    <property type="entry name" value="CABNDNGRPT"/>
</dbReference>
<feature type="region of interest" description="Disordered" evidence="8">
    <location>
        <begin position="324"/>
        <end position="427"/>
    </location>
</feature>
<evidence type="ECO:0000256" key="2">
    <source>
        <dbReference type="ARBA" id="ARBA00004613"/>
    </source>
</evidence>
<name>A0A7W6J2N0_9HYPH</name>
<evidence type="ECO:0000256" key="6">
    <source>
        <dbReference type="ARBA" id="ARBA00023026"/>
    </source>
</evidence>
<evidence type="ECO:0000256" key="3">
    <source>
        <dbReference type="ARBA" id="ARBA00022525"/>
    </source>
</evidence>
<dbReference type="Pfam" id="PF00353">
    <property type="entry name" value="HemolysinCabind"/>
    <property type="match status" value="8"/>
</dbReference>
<feature type="compositionally biased region" description="Acidic residues" evidence="8">
    <location>
        <begin position="387"/>
        <end position="399"/>
    </location>
</feature>
<keyword evidence="7" id="KW-0472">Membrane</keyword>
<dbReference type="RefSeq" id="WP_183364776.1">
    <property type="nucleotide sequence ID" value="NZ_JACIEZ010000001.1"/>
</dbReference>
<proteinExistence type="predicted"/>
<keyword evidence="6" id="KW-0843">Virulence</keyword>
<dbReference type="AlphaFoldDB" id="A0A7W6J2N0"/>
<dbReference type="InterPro" id="IPR011049">
    <property type="entry name" value="Serralysin-like_metalloprot_C"/>
</dbReference>
<keyword evidence="5" id="KW-0677">Repeat</keyword>
<sequence length="628" mass="64553">MAKYTVFIATPPLPDRADYVPALAELLDFASAQTIGTPTETSWSLRDINNVTLTVNGTGFTRNSTDQLPDGGTVTGFTLYAPDGTTVVAKLEDISRNAADFASAFLGFGNPWDFLRWLMEGNDTMNGGDADDDLLSFGGNDVLTGGGGDDYLSGGAGRDEFHGGAGNDTISYEDASWTEGARQGIDLDVARGTVIDPWGNTESFDGVETFRGSAFADKIVGSDADESFVGFAGRDRFEGGNGTDTVNYRPETDRGAGKGAVVDLSMGQAIDGFGFLDTLISIENVAGSKLDDIITGSDGENTIRGNEGADRVFGRGGADIVYGDSGNDALKGEEGADRLYGGEGDDRLEGGADSDTLGGDDGNDTLLGGMGNDTLSGGTGNDNLDGGTEDDTLNGDDGNDMLQGGGGLDTLNGGGGNDRISGGAGNDVANGGIGNDILHGDGDNDTLRGNENDDSLFGDDGMDFLSGDAGNDMLDGGAAEDDLQGGIGNDRLFGGEGADRLNGGDGNDTLSGGLGRDALTGGKGMDHFQFSVAPTGLNLDRIADFVVADDTIDLGRSIFTKLKGAKSFTKDYLAIGSKAADANDHIIYNPKDGTLWYDADGNGRGAAVQIADIGKNLKLTAADFNLIA</sequence>
<dbReference type="Gene3D" id="2.150.10.10">
    <property type="entry name" value="Serralysin-like metalloprotease, C-terminal"/>
    <property type="match status" value="6"/>
</dbReference>
<evidence type="ECO:0000313" key="9">
    <source>
        <dbReference type="EMBL" id="MBB4063597.1"/>
    </source>
</evidence>
<dbReference type="PRINTS" id="PR01488">
    <property type="entry name" value="RTXTOXINA"/>
</dbReference>
<evidence type="ECO:0000256" key="7">
    <source>
        <dbReference type="ARBA" id="ARBA00023136"/>
    </source>
</evidence>
<protein>
    <submittedName>
        <fullName evidence="9">Ca2+-binding RTX toxin-like protein</fullName>
    </submittedName>
</protein>
<evidence type="ECO:0000256" key="4">
    <source>
        <dbReference type="ARBA" id="ARBA00022656"/>
    </source>
</evidence>
<evidence type="ECO:0000256" key="8">
    <source>
        <dbReference type="SAM" id="MobiDB-lite"/>
    </source>
</evidence>
<accession>A0A7W6J2N0</accession>